<dbReference type="AlphaFoldDB" id="A0A1B8Y1S2"/>
<sequence>EWRGNLRPAVTSVAMRRTAAAAQWEEKAAIAPTIQAARHPHPAVLGTKKPLICWGSAVTRMEGAVKHRGPAVKWRLNSPAETWKEEALRHRVAIQSRPTWTFNAMACRVQAILATHTAPTPTHRQQITPPV</sequence>
<gene>
    <name evidence="1" type="ORF">XENTR_v900277601mg</name>
</gene>
<feature type="non-terminal residue" evidence="1">
    <location>
        <position position="1"/>
    </location>
</feature>
<evidence type="ECO:0000313" key="1">
    <source>
        <dbReference type="EMBL" id="OCA16887.1"/>
    </source>
</evidence>
<accession>A0A1B8Y1S2</accession>
<reference evidence="1" key="2">
    <citation type="journal article" date="2010" name="Science">
        <title>The genome of the Western clawed frog Xenopus tropicalis.</title>
        <authorList>
            <person name="Hellsten U."/>
            <person name="Harland R.M."/>
            <person name="Gilchrist M.J."/>
            <person name="Hendrix D."/>
            <person name="Jurka J."/>
            <person name="Kapitonov V."/>
            <person name="Ovcharenko I."/>
            <person name="Putnam N.H."/>
            <person name="Shu S."/>
            <person name="Taher L."/>
            <person name="Blitz I.L."/>
            <person name="Blumberg B."/>
            <person name="Dichmann D.S."/>
            <person name="Dubchak I."/>
            <person name="Amaya E."/>
            <person name="Detter J.C."/>
            <person name="Fletcher R."/>
            <person name="Gerhard D.S."/>
            <person name="Goodstein D."/>
            <person name="Graves T."/>
            <person name="Grigoriev I.V."/>
            <person name="Grimwood J."/>
            <person name="Kawashima T."/>
            <person name="Lindquist E."/>
            <person name="Lucas S.M."/>
            <person name="Mead P.E."/>
            <person name="Mitros T."/>
            <person name="Ogino H."/>
            <person name="Ohta Y."/>
            <person name="Poliakov A.V."/>
            <person name="Pollet N."/>
            <person name="Robert J."/>
            <person name="Salamov A."/>
            <person name="Sater A.K."/>
            <person name="Schmutz J."/>
            <person name="Terry A."/>
            <person name="Vize P.D."/>
            <person name="Warren W.C."/>
            <person name="Wells D."/>
            <person name="Wills A."/>
            <person name="Wilson R.K."/>
            <person name="Zimmerman L.B."/>
            <person name="Zorn A.M."/>
            <person name="Grainger R."/>
            <person name="Grammer T."/>
            <person name="Khokha M.K."/>
            <person name="Richardson P.M."/>
            <person name="Rokhsar D.S."/>
        </authorList>
    </citation>
    <scope>NUCLEOTIDE SEQUENCE [LARGE SCALE GENOMIC DNA]</scope>
    <source>
        <strain evidence="1">Nigerian</strain>
    </source>
</reference>
<reference evidence="1" key="3">
    <citation type="submission" date="2016-05" db="EMBL/GenBank/DDBJ databases">
        <title>WGS assembly of Xenopus tropicalis.</title>
        <authorList>
            <person name="Sessions A."/>
            <person name="Jenkins J."/>
            <person name="Mitros T."/>
            <person name="Lyons J.T."/>
            <person name="Dichmann D.S."/>
            <person name="Robert J."/>
            <person name="Harland R.M."/>
            <person name="Rokhsar D.S."/>
        </authorList>
    </citation>
    <scope>NUCLEOTIDE SEQUENCE</scope>
    <source>
        <strain evidence="1">Nigerian</strain>
    </source>
</reference>
<organism evidence="1">
    <name type="scientific">Xenopus tropicalis</name>
    <name type="common">Western clawed frog</name>
    <name type="synonym">Silurana tropicalis</name>
    <dbReference type="NCBI Taxonomy" id="8364"/>
    <lineage>
        <taxon>Eukaryota</taxon>
        <taxon>Metazoa</taxon>
        <taxon>Chordata</taxon>
        <taxon>Craniata</taxon>
        <taxon>Vertebrata</taxon>
        <taxon>Euteleostomi</taxon>
        <taxon>Amphibia</taxon>
        <taxon>Batrachia</taxon>
        <taxon>Anura</taxon>
        <taxon>Pipoidea</taxon>
        <taxon>Pipidae</taxon>
        <taxon>Xenopodinae</taxon>
        <taxon>Xenopus</taxon>
        <taxon>Silurana</taxon>
    </lineage>
</organism>
<name>A0A1B8Y1S2_XENTR</name>
<proteinExistence type="predicted"/>
<reference evidence="1" key="1">
    <citation type="submission" date="2009-11" db="EMBL/GenBank/DDBJ databases">
        <authorList>
            <consortium name="US DOE Joint Genome Institute (JGI-PGF)"/>
            <person name="Ottilar R."/>
            <person name="Schmutz J."/>
            <person name="Salamov A."/>
            <person name="Cheng J.F."/>
            <person name="Lucas S."/>
            <person name="Pitluck S."/>
            <person name="Gundlach H."/>
            <person name="Guo Y."/>
            <person name="Haberer G."/>
            <person name="Nasrallah J."/>
            <person name="Mayer K.F.X."/>
            <person name="van de Peer Y."/>
            <person name="Weigel D."/>
            <person name="Grigoriev I.V."/>
        </authorList>
    </citation>
    <scope>NUCLEOTIDE SEQUENCE</scope>
    <source>
        <strain evidence="1">Nigerian</strain>
    </source>
</reference>
<dbReference type="EMBL" id="KV460550">
    <property type="protein sequence ID" value="OCA16887.1"/>
    <property type="molecule type" value="Genomic_DNA"/>
</dbReference>
<protein>
    <submittedName>
        <fullName evidence="1">Uncharacterized protein</fullName>
    </submittedName>
</protein>